<evidence type="ECO:0000259" key="1">
    <source>
        <dbReference type="Pfam" id="PF07985"/>
    </source>
</evidence>
<accession>A0A4V1C6L1</accession>
<dbReference type="AlphaFoldDB" id="A0A4V1C6L1"/>
<reference evidence="2 3" key="1">
    <citation type="journal article" date="2019" name="Mol. Biol. Evol.">
        <title>Blast fungal genomes show frequent chromosomal changes, gene gains and losses, and effector gene turnover.</title>
        <authorList>
            <person name="Gomez Luciano L.B."/>
            <person name="Jason Tsai I."/>
            <person name="Chuma I."/>
            <person name="Tosa Y."/>
            <person name="Chen Y.H."/>
            <person name="Li J.Y."/>
            <person name="Li M.Y."/>
            <person name="Jade Lu M.Y."/>
            <person name="Nakayashiki H."/>
            <person name="Li W.H."/>
        </authorList>
    </citation>
    <scope>NUCLEOTIDE SEQUENCE [LARGE SCALE GENOMIC DNA]</scope>
    <source>
        <strain evidence="2">MZ5-1-6</strain>
    </source>
</reference>
<protein>
    <recommendedName>
        <fullName evidence="1">SRR1-like domain-containing protein</fullName>
    </recommendedName>
</protein>
<dbReference type="EMBL" id="CP034207">
    <property type="protein sequence ID" value="QBZ60268.1"/>
    <property type="molecule type" value="Genomic_DNA"/>
</dbReference>
<name>A0A4V1C6L1_PYROR</name>
<feature type="domain" description="SRR1-like" evidence="1">
    <location>
        <begin position="208"/>
        <end position="340"/>
    </location>
</feature>
<dbReference type="PANTHER" id="PTHR42080:SF3">
    <property type="entry name" value="SRR1-LIKE DOMAIN-CONTAINING PROTEIN"/>
    <property type="match status" value="1"/>
</dbReference>
<dbReference type="PANTHER" id="PTHR42080">
    <property type="entry name" value="SRR1 DOMAIN-CONTAINING PROTEIN"/>
    <property type="match status" value="1"/>
</dbReference>
<evidence type="ECO:0000313" key="3">
    <source>
        <dbReference type="Proteomes" id="UP000294847"/>
    </source>
</evidence>
<organism evidence="2 3">
    <name type="scientific">Pyricularia oryzae</name>
    <name type="common">Rice blast fungus</name>
    <name type="synonym">Magnaporthe oryzae</name>
    <dbReference type="NCBI Taxonomy" id="318829"/>
    <lineage>
        <taxon>Eukaryota</taxon>
        <taxon>Fungi</taxon>
        <taxon>Dikarya</taxon>
        <taxon>Ascomycota</taxon>
        <taxon>Pezizomycotina</taxon>
        <taxon>Sordariomycetes</taxon>
        <taxon>Sordariomycetidae</taxon>
        <taxon>Magnaporthales</taxon>
        <taxon>Pyriculariaceae</taxon>
        <taxon>Pyricularia</taxon>
    </lineage>
</organism>
<sequence>MSDNITMPDISADVFETRQEALDFVNGYYVDPKNPWFSPKERAEVYKRAGKLFKDGTGGHVTTTTITGHVILIPIVRLNDSPFWSHVAPEAYRDGKFALHWEELGEEDLRELLKVRSKFRPSLVYVTSDQVVKRIQDRPEGPIRKDDVIFSPIESVRWGYDPPVNYPGCVTAKKMSERLAQGLENWERTEQGRGFNRQVQAVKDDRGKNNGFEFKRVVGIALGTMTEPCSVYQHCMVISLARQLGIREVWLQDPAYSTADKKALHEHGAKIANDDRVFGHIYSDSIVVCIAPAIPALELMQARVAAFKEWPAMLVWDRVGWHEWYPDRCTTRVYDMMDKYEILDLDSPLDRDEFLETTVYVRRREQAFSGMPRG</sequence>
<gene>
    <name evidence="2" type="ORF">PoMZ_07207</name>
</gene>
<evidence type="ECO:0000313" key="2">
    <source>
        <dbReference type="EMBL" id="QBZ60268.1"/>
    </source>
</evidence>
<dbReference type="Proteomes" id="UP000294847">
    <property type="component" value="Chromosome 4"/>
</dbReference>
<proteinExistence type="predicted"/>
<dbReference type="Pfam" id="PF07985">
    <property type="entry name" value="SRR1"/>
    <property type="match status" value="1"/>
</dbReference>
<dbReference type="InterPro" id="IPR012942">
    <property type="entry name" value="SRR1-like"/>
</dbReference>